<gene>
    <name evidence="2" type="ORF">J3U87_13475</name>
</gene>
<dbReference type="SMART" id="SM00028">
    <property type="entry name" value="TPR"/>
    <property type="match status" value="6"/>
</dbReference>
<dbReference type="PANTHER" id="PTHR10098">
    <property type="entry name" value="RAPSYN-RELATED"/>
    <property type="match status" value="1"/>
</dbReference>
<accession>A0A8A4TU22</accession>
<dbReference type="Pfam" id="PF12770">
    <property type="entry name" value="CHAT"/>
    <property type="match status" value="1"/>
</dbReference>
<dbReference type="SUPFAM" id="SSF48452">
    <property type="entry name" value="TPR-like"/>
    <property type="match status" value="1"/>
</dbReference>
<evidence type="ECO:0000313" key="2">
    <source>
        <dbReference type="EMBL" id="QTD53459.1"/>
    </source>
</evidence>
<feature type="domain" description="CHAT" evidence="1">
    <location>
        <begin position="617"/>
        <end position="919"/>
    </location>
</feature>
<evidence type="ECO:0000259" key="1">
    <source>
        <dbReference type="Pfam" id="PF12770"/>
    </source>
</evidence>
<dbReference type="Pfam" id="PF13424">
    <property type="entry name" value="TPR_12"/>
    <property type="match status" value="1"/>
</dbReference>
<dbReference type="InterPro" id="IPR011990">
    <property type="entry name" value="TPR-like_helical_dom_sf"/>
</dbReference>
<sequence length="925" mass="101940">MIPKRLGFGACHGLLLAIVWTCGTGLFGHTEPRRLQGRWHQPNPEWVRLPLPADRTIYLLVATESGVGRVWMERQGERKTVSTLASLDATATALKVETKSPETLILGFSAESGKGEPRGAWWLEYVTIDPAAPLPPALEPWLAAFEKMRRSGNMAESLEATSSFSRHGFGSAALISAVATTGTLDRESLWPAARDAIASLLGETELTTLPDLRARLLLRLGYLELKLGKLEDASRHLNRVVRHRHQAGQPDHEAVAHHALGYLHIISGDIDKAEVAYTQALQLFGRTEPLRLRTQLEMGWLSFRRGHYGDAIRSFRHLIDLGERYGDDCFLHELHDRLGSALGKVRDCAEAERHLTRAYDLADRCTHDLEEARAVNLVNQAYLVYHCGEPERALRLIARAQERFPKHTGLGSKVTLHWVKAIALRDLGQTARALSAFDRCIEAVDAIRSKSAGSSEGFQYFQTSYRNIDDAFHLLWTLHRQDTDAGYDARAFATQERIRARNLLLRISGGKTLDLSTSLAHGSADLPKARQSATPPRTTELLTSAKPGNFGDFLLPCQGLLAYYLGTEKGYWWFLDEKGLEMGLLPPREEIEGAIEPYLRSLSSPTLFGLPQSHMLAASLAAKLLPDHDRIARLDRLVILPDGHLYKLPFAALPLVTAGDMPGSGSPLAAHVVLNIVPSLSIGRHLRQRAAARHLPERTVLVLADPVFGLEDPRLVGQATDPSFETSSLFPRLAHSRRERIALERIEGETRVEGFSGFDASLSNFLDQPLQSFRLIHLATHAVEIAEHMGHSGLIFALNDVRGMELHPNFLSAADVADLDLSANLMVLSACSTAGGPLFRGEGVLGLSVAFLEAGATGVIGSLWDVEDDATATLMEHFYHHLAQGLDSAEALRAAQLALSSSERWRAPKYWAGFTLIGEPKIIFK</sequence>
<name>A0A8A4TU22_SULCO</name>
<dbReference type="KEGG" id="scor:J3U87_13475"/>
<protein>
    <submittedName>
        <fullName evidence="2">CHAT domain-containing protein</fullName>
    </submittedName>
</protein>
<dbReference type="AlphaFoldDB" id="A0A8A4TU22"/>
<reference evidence="2" key="1">
    <citation type="submission" date="2021-03" db="EMBL/GenBank/DDBJ databases">
        <title>Acanthopleuribacteraceae sp. M133.</title>
        <authorList>
            <person name="Wang G."/>
        </authorList>
    </citation>
    <scope>NUCLEOTIDE SEQUENCE</scope>
    <source>
        <strain evidence="2">M133</strain>
    </source>
</reference>
<dbReference type="EMBL" id="CP071793">
    <property type="protein sequence ID" value="QTD53459.1"/>
    <property type="molecule type" value="Genomic_DNA"/>
</dbReference>
<dbReference type="Proteomes" id="UP000663929">
    <property type="component" value="Chromosome"/>
</dbReference>
<dbReference type="Gene3D" id="1.25.40.10">
    <property type="entry name" value="Tetratricopeptide repeat domain"/>
    <property type="match status" value="1"/>
</dbReference>
<dbReference type="InterPro" id="IPR019734">
    <property type="entry name" value="TPR_rpt"/>
</dbReference>
<proteinExistence type="predicted"/>
<evidence type="ECO:0000313" key="3">
    <source>
        <dbReference type="Proteomes" id="UP000663929"/>
    </source>
</evidence>
<keyword evidence="3" id="KW-1185">Reference proteome</keyword>
<dbReference type="RefSeq" id="WP_237383562.1">
    <property type="nucleotide sequence ID" value="NZ_CP071793.1"/>
</dbReference>
<dbReference type="InterPro" id="IPR024983">
    <property type="entry name" value="CHAT_dom"/>
</dbReference>
<dbReference type="PANTHER" id="PTHR10098:SF108">
    <property type="entry name" value="TETRATRICOPEPTIDE REPEAT PROTEIN 28"/>
    <property type="match status" value="1"/>
</dbReference>
<organism evidence="2 3">
    <name type="scientific">Sulfidibacter corallicola</name>
    <dbReference type="NCBI Taxonomy" id="2818388"/>
    <lineage>
        <taxon>Bacteria</taxon>
        <taxon>Pseudomonadati</taxon>
        <taxon>Acidobacteriota</taxon>
        <taxon>Holophagae</taxon>
        <taxon>Acanthopleuribacterales</taxon>
        <taxon>Acanthopleuribacteraceae</taxon>
        <taxon>Sulfidibacter</taxon>
    </lineage>
</organism>